<keyword evidence="2" id="KW-1185">Reference proteome</keyword>
<proteinExistence type="predicted"/>
<gene>
    <name evidence="1" type="ORF">SARC_12348</name>
</gene>
<name>A0A0L0FEF7_9EUKA</name>
<evidence type="ECO:0000313" key="1">
    <source>
        <dbReference type="EMBL" id="KNC75120.1"/>
    </source>
</evidence>
<evidence type="ECO:0000313" key="2">
    <source>
        <dbReference type="Proteomes" id="UP000054560"/>
    </source>
</evidence>
<reference evidence="1 2" key="1">
    <citation type="submission" date="2011-02" db="EMBL/GenBank/DDBJ databases">
        <title>The Genome Sequence of Sphaeroforma arctica JP610.</title>
        <authorList>
            <consortium name="The Broad Institute Genome Sequencing Platform"/>
            <person name="Russ C."/>
            <person name="Cuomo C."/>
            <person name="Young S.K."/>
            <person name="Zeng Q."/>
            <person name="Gargeya S."/>
            <person name="Alvarado L."/>
            <person name="Berlin A."/>
            <person name="Chapman S.B."/>
            <person name="Chen Z."/>
            <person name="Freedman E."/>
            <person name="Gellesch M."/>
            <person name="Goldberg J."/>
            <person name="Griggs A."/>
            <person name="Gujja S."/>
            <person name="Heilman E."/>
            <person name="Heiman D."/>
            <person name="Howarth C."/>
            <person name="Mehta T."/>
            <person name="Neiman D."/>
            <person name="Pearson M."/>
            <person name="Roberts A."/>
            <person name="Saif S."/>
            <person name="Shea T."/>
            <person name="Shenoy N."/>
            <person name="Sisk P."/>
            <person name="Stolte C."/>
            <person name="Sykes S."/>
            <person name="White J."/>
            <person name="Yandava C."/>
            <person name="Burger G."/>
            <person name="Gray M.W."/>
            <person name="Holland P.W.H."/>
            <person name="King N."/>
            <person name="Lang F.B.F."/>
            <person name="Roger A.J."/>
            <person name="Ruiz-Trillo I."/>
            <person name="Haas B."/>
            <person name="Nusbaum C."/>
            <person name="Birren B."/>
        </authorList>
    </citation>
    <scope>NUCLEOTIDE SEQUENCE [LARGE SCALE GENOMIC DNA]</scope>
    <source>
        <strain evidence="1 2">JP610</strain>
    </source>
</reference>
<sequence>MIKLGLTKTAPEVHDEWSMRREKAQMPAADGSTMEHYYSTQVGKKTDGFLTRMLAKGMETPEENRIKQEARLKQQVALADANLDIWNRPSYSGIQIVDRVRPHNWRGLGIGDKD</sequence>
<organism evidence="1 2">
    <name type="scientific">Sphaeroforma arctica JP610</name>
    <dbReference type="NCBI Taxonomy" id="667725"/>
    <lineage>
        <taxon>Eukaryota</taxon>
        <taxon>Ichthyosporea</taxon>
        <taxon>Ichthyophonida</taxon>
        <taxon>Sphaeroforma</taxon>
    </lineage>
</organism>
<dbReference type="GeneID" id="25912852"/>
<dbReference type="EMBL" id="KQ243836">
    <property type="protein sequence ID" value="KNC75120.1"/>
    <property type="molecule type" value="Genomic_DNA"/>
</dbReference>
<dbReference type="Proteomes" id="UP000054560">
    <property type="component" value="Unassembled WGS sequence"/>
</dbReference>
<protein>
    <submittedName>
        <fullName evidence="1">Uncharacterized protein</fullName>
    </submittedName>
</protein>
<dbReference type="RefSeq" id="XP_014149022.1">
    <property type="nucleotide sequence ID" value="XM_014293547.1"/>
</dbReference>
<accession>A0A0L0FEF7</accession>
<dbReference type="AlphaFoldDB" id="A0A0L0FEF7"/>